<dbReference type="Proteomes" id="UP000503640">
    <property type="component" value="Unassembled WGS sequence"/>
</dbReference>
<dbReference type="SMART" id="SM00062">
    <property type="entry name" value="PBPb"/>
    <property type="match status" value="1"/>
</dbReference>
<evidence type="ECO:0000256" key="1">
    <source>
        <dbReference type="ARBA" id="ARBA00010742"/>
    </source>
</evidence>
<sequence length="317" mass="34529">MIKQLGTALCLLASLAGPARGEDVVRLGNQKFVIYGAVSYMKELAPKYGLKIEERIYDKGIDMIPALNAGELDLAASAADAAVVARAGGAKTFVVAGFAKGSARLLARADLPLKKIADLKGKKVGVARGGAVELLLAAELAKHGMTWSDKPGRDVTVVYMPYGELNAGLEAKKVDAVMQSEPYASQAIHKGFGKEMLKPYDTELGEPVRVLVMTEAMYQTKPEVALRVMKCFVEATRAFKKDRKLAERFIREDLFKGQLTAEGFRDAMENAEFTYEVSPRHVQVTTDLMLKYGIGRMVTPPAATEWVKLDLLEKAKG</sequence>
<organism evidence="3 4">
    <name type="scientific">Anaeromyxobacter diazotrophicus</name>
    <dbReference type="NCBI Taxonomy" id="2590199"/>
    <lineage>
        <taxon>Bacteria</taxon>
        <taxon>Pseudomonadati</taxon>
        <taxon>Myxococcota</taxon>
        <taxon>Myxococcia</taxon>
        <taxon>Myxococcales</taxon>
        <taxon>Cystobacterineae</taxon>
        <taxon>Anaeromyxobacteraceae</taxon>
        <taxon>Anaeromyxobacter</taxon>
    </lineage>
</organism>
<proteinExistence type="inferred from homology"/>
<dbReference type="Gene3D" id="3.40.190.10">
    <property type="entry name" value="Periplasmic binding protein-like II"/>
    <property type="match status" value="2"/>
</dbReference>
<dbReference type="PANTHER" id="PTHR30024:SF42">
    <property type="entry name" value="ALIPHATIC SULFONATES-BINDING PROTEIN-RELATED"/>
    <property type="match status" value="1"/>
</dbReference>
<dbReference type="AlphaFoldDB" id="A0A7I9VPU8"/>
<protein>
    <submittedName>
        <fullName evidence="3">Myristoyl transferase</fullName>
    </submittedName>
</protein>
<dbReference type="InterPro" id="IPR001638">
    <property type="entry name" value="Solute-binding_3/MltF_N"/>
</dbReference>
<reference evidence="4" key="1">
    <citation type="journal article" date="2020" name="Appl. Environ. Microbiol.">
        <title>Diazotrophic Anaeromyxobacter Isolates from Soils.</title>
        <authorList>
            <person name="Masuda Y."/>
            <person name="Yamanaka H."/>
            <person name="Xu Z.X."/>
            <person name="Shiratori Y."/>
            <person name="Aono T."/>
            <person name="Amachi S."/>
            <person name="Senoo K."/>
            <person name="Itoh H."/>
        </authorList>
    </citation>
    <scope>NUCLEOTIDE SEQUENCE [LARGE SCALE GENOMIC DNA]</scope>
    <source>
        <strain evidence="4">R267</strain>
    </source>
</reference>
<evidence type="ECO:0000259" key="2">
    <source>
        <dbReference type="SMART" id="SM00062"/>
    </source>
</evidence>
<keyword evidence="3" id="KW-0808">Transferase</keyword>
<evidence type="ECO:0000313" key="3">
    <source>
        <dbReference type="EMBL" id="GEJ58381.1"/>
    </source>
</evidence>
<keyword evidence="4" id="KW-1185">Reference proteome</keyword>
<dbReference type="PANTHER" id="PTHR30024">
    <property type="entry name" value="ALIPHATIC SULFONATES-BINDING PROTEIN-RELATED"/>
    <property type="match status" value="1"/>
</dbReference>
<dbReference type="RefSeq" id="WP_176066866.1">
    <property type="nucleotide sequence ID" value="NZ_BJTG01000007.1"/>
</dbReference>
<evidence type="ECO:0000313" key="4">
    <source>
        <dbReference type="Proteomes" id="UP000503640"/>
    </source>
</evidence>
<comment type="caution">
    <text evidence="3">The sequence shown here is derived from an EMBL/GenBank/DDBJ whole genome shotgun (WGS) entry which is preliminary data.</text>
</comment>
<name>A0A7I9VPU8_9BACT</name>
<comment type="similarity">
    <text evidence="1">Belongs to the bacterial solute-binding protein SsuA/TauA family.</text>
</comment>
<dbReference type="GO" id="GO:0016740">
    <property type="term" value="F:transferase activity"/>
    <property type="evidence" value="ECO:0007669"/>
    <property type="project" value="UniProtKB-KW"/>
</dbReference>
<dbReference type="EMBL" id="BJTG01000007">
    <property type="protein sequence ID" value="GEJ58381.1"/>
    <property type="molecule type" value="Genomic_DNA"/>
</dbReference>
<accession>A0A7I9VPU8</accession>
<feature type="domain" description="Solute-binding protein family 3/N-terminal" evidence="2">
    <location>
        <begin position="24"/>
        <end position="253"/>
    </location>
</feature>
<dbReference type="Pfam" id="PF13379">
    <property type="entry name" value="NMT1_2"/>
    <property type="match status" value="1"/>
</dbReference>
<dbReference type="SUPFAM" id="SSF53850">
    <property type="entry name" value="Periplasmic binding protein-like II"/>
    <property type="match status" value="1"/>
</dbReference>
<gene>
    <name evidence="3" type="ORF">AMYX_31220</name>
</gene>